<evidence type="ECO:0000313" key="2">
    <source>
        <dbReference type="Proteomes" id="UP000027088"/>
    </source>
</evidence>
<dbReference type="PROSITE" id="PS51462">
    <property type="entry name" value="NUDIX"/>
    <property type="match status" value="1"/>
</dbReference>
<proteinExistence type="predicted"/>
<keyword evidence="2" id="KW-1185">Reference proteome</keyword>
<dbReference type="AlphaFoldDB" id="A0A059XMF9"/>
<name>A0A059XMF9_9BACT</name>
<dbReference type="SUPFAM" id="SSF55811">
    <property type="entry name" value="Nudix"/>
    <property type="match status" value="1"/>
</dbReference>
<dbReference type="RefSeq" id="WP_038562143.1">
    <property type="nucleotide sequence ID" value="NZ_AP018940.1"/>
</dbReference>
<protein>
    <submittedName>
        <fullName evidence="1">Uncharacterized protein</fullName>
    </submittedName>
</protein>
<dbReference type="EMBL" id="CP007521">
    <property type="protein sequence ID" value="AIA29699.1"/>
    <property type="molecule type" value="Genomic_DNA"/>
</dbReference>
<sequence>MSKNSELFRNEWISVYQSEKGFTYCQRKSVDSIAALLYRMINGKYEFLIHYQPLPEIKQKKYWDQPYACPITGSIEDNQSPIDCCINEVKEEAGFYINRLNIKKIIKNIATTQMNEQVFNLLVDVTNLEQFPPKTDGSIFEAVAFNKWVDQEEFESILLNEYTLSSLHTLYLWFLKSIS</sequence>
<accession>A0A059XMF9</accession>
<reference evidence="1 2" key="1">
    <citation type="journal article" date="2014" name="Genome Announc.">
        <title>Complete Genome Sequence of the Bovine Mastitis Pathogen Mycoplasma californicum Strain ST-6T (ATCC 33461T).</title>
        <authorList>
            <person name="Calcutt M.J."/>
            <person name="Foecking M.F."/>
            <person name="Fox L.K."/>
        </authorList>
    </citation>
    <scope>NUCLEOTIDE SEQUENCE [LARGE SCALE GENOMIC DNA]</scope>
    <source>
        <strain evidence="1 2">ST-6</strain>
    </source>
</reference>
<dbReference type="Proteomes" id="UP000027088">
    <property type="component" value="Chromosome"/>
</dbReference>
<dbReference type="eggNOG" id="COG0494">
    <property type="taxonomic scope" value="Bacteria"/>
</dbReference>
<dbReference type="Gene3D" id="3.90.79.10">
    <property type="entry name" value="Nucleoside Triphosphate Pyrophosphohydrolase"/>
    <property type="match status" value="1"/>
</dbReference>
<evidence type="ECO:0000313" key="1">
    <source>
        <dbReference type="EMBL" id="AIA29699.1"/>
    </source>
</evidence>
<organism evidence="1 2">
    <name type="scientific">Mycoplasmopsis californica</name>
    <dbReference type="NCBI Taxonomy" id="2113"/>
    <lineage>
        <taxon>Bacteria</taxon>
        <taxon>Bacillati</taxon>
        <taxon>Mycoplasmatota</taxon>
        <taxon>Mycoplasmoidales</taxon>
        <taxon>Metamycoplasmataceae</taxon>
        <taxon>Mycoplasmopsis</taxon>
    </lineage>
</organism>
<dbReference type="InterPro" id="IPR000086">
    <property type="entry name" value="NUDIX_hydrolase_dom"/>
</dbReference>
<gene>
    <name evidence="1" type="ORF">MCFN_02910</name>
</gene>
<dbReference type="InterPro" id="IPR015797">
    <property type="entry name" value="NUDIX_hydrolase-like_dom_sf"/>
</dbReference>
<dbReference type="OrthoDB" id="397389at2"/>
<dbReference type="KEGG" id="mcr:MCFN_02910"/>